<accession>A0A090M0N9</accession>
<keyword evidence="3" id="KW-0489">Methyltransferase</keyword>
<keyword evidence="4" id="KW-1185">Reference proteome</keyword>
<dbReference type="GO" id="GO:0005737">
    <property type="term" value="C:cytoplasm"/>
    <property type="evidence" value="ECO:0007669"/>
    <property type="project" value="TreeGrafter"/>
</dbReference>
<sequence length="488" mass="53008">MALARRASTGARARGAVRDGRRAGGRSHPRASRASVRETNEAVPVLEVGTGTPLDDARAAALAMALEAERLGKMTLTGPSDAGNPYRRVEFRWVTIRGRTLLQRERFDARQAFASNHAIDDAANGDLKGATASVVIAEALDAGYKHWRLEHSSGGWNVTANVKKKRATVSKEKGSKRLIDGEGATGATFVVGPRAHDREKARMVATDDAFLRYVGVVAEDGSVRASKRDKYKQVEEFLKILNHAVDEATSANHMESGSAVRPLRVCDLGCGNAYLTFGAYSLLAIKREIPTNVVGVDVKRQAREHNTGVATDLGWGDSMHFVEGTIAGAGVSFGENVSAPPDIVLALHACDTATDESIVRTVRWGSPLALIAPCCHHNLQMRLKKSTVQAFPPLSRHGILSERFGDVLTDAFRAHILRLLGYRVDVMEFVGGEHTPRNTLIRAIRTNALASKEAWEEYDNMMKTWGVEPFLAEELRGEIAEARARSGA</sequence>
<dbReference type="InterPro" id="IPR029063">
    <property type="entry name" value="SAM-dependent_MTases_sf"/>
</dbReference>
<feature type="domain" description="Methyltransferase" evidence="2">
    <location>
        <begin position="229"/>
        <end position="380"/>
    </location>
</feature>
<name>A0A090M0N9_OSTTA</name>
<dbReference type="PANTHER" id="PTHR13369">
    <property type="match status" value="1"/>
</dbReference>
<reference evidence="3 4" key="2">
    <citation type="journal article" date="2014" name="BMC Genomics">
        <title>An improved genome of the model marine alga Ostreococcus tauri unfolds by assessing Illumina de novo assemblies.</title>
        <authorList>
            <person name="Blanc-Mathieu R."/>
            <person name="Verhelst B."/>
            <person name="Derelle E."/>
            <person name="Rombauts S."/>
            <person name="Bouget F.Y."/>
            <person name="Carre I."/>
            <person name="Chateau A."/>
            <person name="Eyre-Walker A."/>
            <person name="Grimsley N."/>
            <person name="Moreau H."/>
            <person name="Piegu B."/>
            <person name="Rivals E."/>
            <person name="Schackwitz W."/>
            <person name="Van de Peer Y."/>
            <person name="Piganeau G."/>
        </authorList>
    </citation>
    <scope>NUCLEOTIDE SEQUENCE [LARGE SCALE GENOMIC DNA]</scope>
    <source>
        <strain evidence="4">OTTH 0595 / CCAP 157/2 / RCC745</strain>
    </source>
</reference>
<dbReference type="GeneID" id="9833948"/>
<protein>
    <submittedName>
        <fullName evidence="3">Methyltransferase domain</fullName>
    </submittedName>
</protein>
<reference evidence="4" key="1">
    <citation type="journal article" date="2006" name="Proc. Natl. Acad. Sci. U.S.A.">
        <title>Genome analysis of the smallest free-living eukaryote Ostreococcus tauri unveils many unique features.</title>
        <authorList>
            <person name="Derelle E."/>
            <person name="Ferraz C."/>
            <person name="Rombauts S."/>
            <person name="Rouze P."/>
            <person name="Worden A.Z."/>
            <person name="Robbens S."/>
            <person name="Partensky F."/>
            <person name="Degroeve S."/>
            <person name="Echeynie S."/>
            <person name="Cooke R."/>
            <person name="Saeys Y."/>
            <person name="Wuyts J."/>
            <person name="Jabbari K."/>
            <person name="Bowler C."/>
            <person name="Panaud O."/>
            <person name="Piegu B."/>
            <person name="Ball S.G."/>
            <person name="Ral J.-P."/>
            <person name="Bouget F.-Y."/>
            <person name="Piganeau G."/>
            <person name="De Baets B."/>
            <person name="Picard A."/>
            <person name="Delseny M."/>
            <person name="Demaille J."/>
            <person name="Van de Peer Y."/>
            <person name="Moreau H."/>
        </authorList>
    </citation>
    <scope>NUCLEOTIDE SEQUENCE [LARGE SCALE GENOMIC DNA]</scope>
    <source>
        <strain evidence="4">OTTH 0595 / CCAP 157/2 / RCC745</strain>
    </source>
</reference>
<dbReference type="STRING" id="70448.A0A090M0N9"/>
<evidence type="ECO:0000313" key="4">
    <source>
        <dbReference type="Proteomes" id="UP000009170"/>
    </source>
</evidence>
<dbReference type="RefSeq" id="XP_003079034.2">
    <property type="nucleotide sequence ID" value="XM_003078986.2"/>
</dbReference>
<comment type="caution">
    <text evidence="3">The sequence shown here is derived from an EMBL/GenBank/DDBJ whole genome shotgun (WGS) entry which is preliminary data.</text>
</comment>
<gene>
    <name evidence="3" type="ORF">OT_ostta04g04950</name>
</gene>
<organism evidence="3 4">
    <name type="scientific">Ostreococcus tauri</name>
    <name type="common">Marine green alga</name>
    <dbReference type="NCBI Taxonomy" id="70448"/>
    <lineage>
        <taxon>Eukaryota</taxon>
        <taxon>Viridiplantae</taxon>
        <taxon>Chlorophyta</taxon>
        <taxon>Mamiellophyceae</taxon>
        <taxon>Mamiellales</taxon>
        <taxon>Bathycoccaceae</taxon>
        <taxon>Ostreococcus</taxon>
    </lineage>
</organism>
<evidence type="ECO:0000256" key="1">
    <source>
        <dbReference type="SAM" id="MobiDB-lite"/>
    </source>
</evidence>
<dbReference type="InterPro" id="IPR025714">
    <property type="entry name" value="Methyltranfer_dom"/>
</dbReference>
<dbReference type="PANTHER" id="PTHR13369:SF3">
    <property type="entry name" value="METHYLTRANSFERASE DOMAIN-CONTAINING PROTEIN"/>
    <property type="match status" value="1"/>
</dbReference>
<dbReference type="EMBL" id="CAID01000004">
    <property type="protein sequence ID" value="CEF97746.1"/>
    <property type="molecule type" value="Genomic_DNA"/>
</dbReference>
<proteinExistence type="predicted"/>
<evidence type="ECO:0000259" key="2">
    <source>
        <dbReference type="Pfam" id="PF13679"/>
    </source>
</evidence>
<dbReference type="GO" id="GO:0008168">
    <property type="term" value="F:methyltransferase activity"/>
    <property type="evidence" value="ECO:0007669"/>
    <property type="project" value="UniProtKB-KW"/>
</dbReference>
<dbReference type="InParanoid" id="A0A090M0N9"/>
<feature type="compositionally biased region" description="Low complexity" evidence="1">
    <location>
        <begin position="1"/>
        <end position="14"/>
    </location>
</feature>
<dbReference type="OrthoDB" id="547169at2759"/>
<dbReference type="Pfam" id="PF13679">
    <property type="entry name" value="Methyltransf_32"/>
    <property type="match status" value="1"/>
</dbReference>
<dbReference type="AlphaFoldDB" id="A0A090M0N9"/>
<dbReference type="GO" id="GO:0032259">
    <property type="term" value="P:methylation"/>
    <property type="evidence" value="ECO:0007669"/>
    <property type="project" value="UniProtKB-KW"/>
</dbReference>
<dbReference type="KEGG" id="ota:OT_ostta04g04950"/>
<evidence type="ECO:0000313" key="3">
    <source>
        <dbReference type="EMBL" id="CEF97746.1"/>
    </source>
</evidence>
<dbReference type="Proteomes" id="UP000009170">
    <property type="component" value="Unassembled WGS sequence"/>
</dbReference>
<dbReference type="Gene3D" id="3.40.50.150">
    <property type="entry name" value="Vaccinia Virus protein VP39"/>
    <property type="match status" value="1"/>
</dbReference>
<keyword evidence="3" id="KW-0808">Transferase</keyword>
<dbReference type="SUPFAM" id="SSF53335">
    <property type="entry name" value="S-adenosyl-L-methionine-dependent methyltransferases"/>
    <property type="match status" value="1"/>
</dbReference>
<feature type="region of interest" description="Disordered" evidence="1">
    <location>
        <begin position="1"/>
        <end position="39"/>
    </location>
</feature>